<feature type="domain" description="GGDEF" evidence="4">
    <location>
        <begin position="416"/>
        <end position="545"/>
    </location>
</feature>
<keyword evidence="3" id="KW-0175">Coiled coil</keyword>
<dbReference type="Gene3D" id="1.25.40.10">
    <property type="entry name" value="Tetratricopeptide repeat domain"/>
    <property type="match status" value="1"/>
</dbReference>
<evidence type="ECO:0000313" key="6">
    <source>
        <dbReference type="Proteomes" id="UP000676246"/>
    </source>
</evidence>
<proteinExistence type="predicted"/>
<dbReference type="InterPro" id="IPR000160">
    <property type="entry name" value="GGDEF_dom"/>
</dbReference>
<dbReference type="FunFam" id="3.30.70.270:FF:000001">
    <property type="entry name" value="Diguanylate cyclase domain protein"/>
    <property type="match status" value="1"/>
</dbReference>
<feature type="coiled-coil region" evidence="3">
    <location>
        <begin position="353"/>
        <end position="383"/>
    </location>
</feature>
<dbReference type="NCBIfam" id="TIGR00254">
    <property type="entry name" value="GGDEF"/>
    <property type="match status" value="1"/>
</dbReference>
<dbReference type="PANTHER" id="PTHR45138">
    <property type="entry name" value="REGULATORY COMPONENTS OF SENSORY TRANSDUCTION SYSTEM"/>
    <property type="match status" value="1"/>
</dbReference>
<evidence type="ECO:0000256" key="3">
    <source>
        <dbReference type="SAM" id="Coils"/>
    </source>
</evidence>
<protein>
    <recommendedName>
        <fullName evidence="1">diguanylate cyclase</fullName>
        <ecNumber evidence="1">2.7.7.65</ecNumber>
    </recommendedName>
</protein>
<dbReference type="InterPro" id="IPR050469">
    <property type="entry name" value="Diguanylate_Cyclase"/>
</dbReference>
<reference evidence="5 6" key="1">
    <citation type="submission" date="2021-04" db="EMBL/GenBank/DDBJ databases">
        <title>The genome sequence of Ideonella sp. 3Y2.</title>
        <authorList>
            <person name="Liu Y."/>
        </authorList>
    </citation>
    <scope>NUCLEOTIDE SEQUENCE [LARGE SCALE GENOMIC DNA]</scope>
    <source>
        <strain evidence="5 6">3Y2</strain>
    </source>
</reference>
<dbReference type="EMBL" id="JAGQDD010000024">
    <property type="protein sequence ID" value="MBQ0933118.1"/>
    <property type="molecule type" value="Genomic_DNA"/>
</dbReference>
<evidence type="ECO:0000313" key="5">
    <source>
        <dbReference type="EMBL" id="MBQ0933118.1"/>
    </source>
</evidence>
<dbReference type="AlphaFoldDB" id="A0A940YCM9"/>
<dbReference type="CDD" id="cd01949">
    <property type="entry name" value="GGDEF"/>
    <property type="match status" value="1"/>
</dbReference>
<dbReference type="RefSeq" id="WP_210856787.1">
    <property type="nucleotide sequence ID" value="NZ_JAGQDD010000024.1"/>
</dbReference>
<dbReference type="InterPro" id="IPR043128">
    <property type="entry name" value="Rev_trsase/Diguanyl_cyclase"/>
</dbReference>
<dbReference type="GO" id="GO:0052621">
    <property type="term" value="F:diguanylate cyclase activity"/>
    <property type="evidence" value="ECO:0007669"/>
    <property type="project" value="UniProtKB-EC"/>
</dbReference>
<dbReference type="SMART" id="SM00267">
    <property type="entry name" value="GGDEF"/>
    <property type="match status" value="1"/>
</dbReference>
<dbReference type="PANTHER" id="PTHR45138:SF9">
    <property type="entry name" value="DIGUANYLATE CYCLASE DGCM-RELATED"/>
    <property type="match status" value="1"/>
</dbReference>
<dbReference type="Gene3D" id="3.30.70.270">
    <property type="match status" value="1"/>
</dbReference>
<organism evidence="5 6">
    <name type="scientific">Ideonella alba</name>
    <dbReference type="NCBI Taxonomy" id="2824118"/>
    <lineage>
        <taxon>Bacteria</taxon>
        <taxon>Pseudomonadati</taxon>
        <taxon>Pseudomonadota</taxon>
        <taxon>Betaproteobacteria</taxon>
        <taxon>Burkholderiales</taxon>
        <taxon>Sphaerotilaceae</taxon>
        <taxon>Ideonella</taxon>
    </lineage>
</organism>
<comment type="catalytic activity">
    <reaction evidence="2">
        <text>2 GTP = 3',3'-c-di-GMP + 2 diphosphate</text>
        <dbReference type="Rhea" id="RHEA:24898"/>
        <dbReference type="ChEBI" id="CHEBI:33019"/>
        <dbReference type="ChEBI" id="CHEBI:37565"/>
        <dbReference type="ChEBI" id="CHEBI:58805"/>
        <dbReference type="EC" id="2.7.7.65"/>
    </reaction>
</comment>
<gene>
    <name evidence="5" type="ORF">KAK03_21820</name>
</gene>
<keyword evidence="5" id="KW-0808">Transferase</keyword>
<dbReference type="InterPro" id="IPR011990">
    <property type="entry name" value="TPR-like_helical_dom_sf"/>
</dbReference>
<dbReference type="SUPFAM" id="SSF48452">
    <property type="entry name" value="TPR-like"/>
    <property type="match status" value="1"/>
</dbReference>
<keyword evidence="6" id="KW-1185">Reference proteome</keyword>
<dbReference type="GO" id="GO:1902201">
    <property type="term" value="P:negative regulation of bacterial-type flagellum-dependent cell motility"/>
    <property type="evidence" value="ECO:0007669"/>
    <property type="project" value="TreeGrafter"/>
</dbReference>
<evidence type="ECO:0000259" key="4">
    <source>
        <dbReference type="PROSITE" id="PS50887"/>
    </source>
</evidence>
<dbReference type="InterPro" id="IPR029787">
    <property type="entry name" value="Nucleotide_cyclase"/>
</dbReference>
<dbReference type="PROSITE" id="PS50887">
    <property type="entry name" value="GGDEF"/>
    <property type="match status" value="1"/>
</dbReference>
<dbReference type="GO" id="GO:0005886">
    <property type="term" value="C:plasma membrane"/>
    <property type="evidence" value="ECO:0007669"/>
    <property type="project" value="TreeGrafter"/>
</dbReference>
<sequence>MPYPHPDDPVAFSPDPASLLEAATAAVSDGELTRALALAQQALDAAGDRAMRLQAAHRCAFCLFRLGRLEELVVLFARCWPELRASANQHDLDECLRWAVLAASETGRHAEAMAWAVEGVERARSGERSANLALSLNAMGACYERMGDPWQAERIMLEALSHARLDGGAQALMITLNNLSAVTIGAYHLLRDGIDEADATATLDRAAGYAREAAAMAALTGEPFHRVFIEGNLGEVLLHQRRLDEAQPLLDRALAAAEQGGHQAQVWRIRCTLAEGDLQTDQAARVLARLQPMATEALDQVPAATRIRLHHAMYRACKLLGDTPAALRHHEAGEQLLRRRMAQQLRAQSALLVTRTEAELSRLQAERARLEAQIERARAAELAVRASQDALTGLGNRRYLDEQLPRLLHQAEQQRSELALVLIDIDHFKSINDRFGHRVGDRVLVELAQRLRQGTRSADLIARIGGEEFLVALPETDLHRATEVCERLREQVEHTDWGQHQPGLRVTVSIGLAMAPPHDMAALFDQADRALYRAKQAGRNRVRAG</sequence>
<evidence type="ECO:0000256" key="2">
    <source>
        <dbReference type="ARBA" id="ARBA00034247"/>
    </source>
</evidence>
<dbReference type="Proteomes" id="UP000676246">
    <property type="component" value="Unassembled WGS sequence"/>
</dbReference>
<name>A0A940YCM9_9BURK</name>
<evidence type="ECO:0000256" key="1">
    <source>
        <dbReference type="ARBA" id="ARBA00012528"/>
    </source>
</evidence>
<dbReference type="SUPFAM" id="SSF55073">
    <property type="entry name" value="Nucleotide cyclase"/>
    <property type="match status" value="1"/>
</dbReference>
<dbReference type="Pfam" id="PF00990">
    <property type="entry name" value="GGDEF"/>
    <property type="match status" value="1"/>
</dbReference>
<accession>A0A940YCM9</accession>
<comment type="caution">
    <text evidence="5">The sequence shown here is derived from an EMBL/GenBank/DDBJ whole genome shotgun (WGS) entry which is preliminary data.</text>
</comment>
<keyword evidence="5" id="KW-0548">Nucleotidyltransferase</keyword>
<dbReference type="EC" id="2.7.7.65" evidence="1"/>
<dbReference type="GO" id="GO:0043709">
    <property type="term" value="P:cell adhesion involved in single-species biofilm formation"/>
    <property type="evidence" value="ECO:0007669"/>
    <property type="project" value="TreeGrafter"/>
</dbReference>